<keyword evidence="3 11" id="KW-0808">Transferase</keyword>
<organism evidence="11">
    <name type="scientific">Desulfatirhabdium butyrativorans</name>
    <dbReference type="NCBI Taxonomy" id="340467"/>
    <lineage>
        <taxon>Bacteria</taxon>
        <taxon>Pseudomonadati</taxon>
        <taxon>Thermodesulfobacteriota</taxon>
        <taxon>Desulfobacteria</taxon>
        <taxon>Desulfobacterales</taxon>
        <taxon>Desulfatirhabdiaceae</taxon>
        <taxon>Desulfatirhabdium</taxon>
    </lineage>
</organism>
<dbReference type="GO" id="GO:0016779">
    <property type="term" value="F:nucleotidyltransferase activity"/>
    <property type="evidence" value="ECO:0007669"/>
    <property type="project" value="UniProtKB-KW"/>
</dbReference>
<dbReference type="GO" id="GO:0005524">
    <property type="term" value="F:ATP binding"/>
    <property type="evidence" value="ECO:0007669"/>
    <property type="project" value="UniProtKB-KW"/>
</dbReference>
<evidence type="ECO:0000256" key="8">
    <source>
        <dbReference type="ARBA" id="ARBA00022842"/>
    </source>
</evidence>
<dbReference type="Pfam" id="PF01909">
    <property type="entry name" value="NTP_transf_2"/>
    <property type="match status" value="1"/>
</dbReference>
<evidence type="ECO:0000259" key="10">
    <source>
        <dbReference type="Pfam" id="PF01909"/>
    </source>
</evidence>
<comment type="cofactor">
    <cofactor evidence="1">
        <name>Mg(2+)</name>
        <dbReference type="ChEBI" id="CHEBI:18420"/>
    </cofactor>
</comment>
<evidence type="ECO:0000256" key="7">
    <source>
        <dbReference type="ARBA" id="ARBA00022840"/>
    </source>
</evidence>
<evidence type="ECO:0000256" key="9">
    <source>
        <dbReference type="ARBA" id="ARBA00038276"/>
    </source>
</evidence>
<accession>A0A7C4RMB0</accession>
<dbReference type="PANTHER" id="PTHR33571:SF12">
    <property type="entry name" value="BSL3053 PROTEIN"/>
    <property type="match status" value="1"/>
</dbReference>
<gene>
    <name evidence="11" type="ORF">ENS29_02945</name>
</gene>
<keyword evidence="4" id="KW-0548">Nucleotidyltransferase</keyword>
<keyword evidence="8" id="KW-0460">Magnesium</keyword>
<dbReference type="CDD" id="cd05403">
    <property type="entry name" value="NT_KNTase_like"/>
    <property type="match status" value="1"/>
</dbReference>
<comment type="similarity">
    <text evidence="9">Belongs to the MntA antitoxin family.</text>
</comment>
<evidence type="ECO:0000256" key="2">
    <source>
        <dbReference type="ARBA" id="ARBA00022649"/>
    </source>
</evidence>
<dbReference type="EMBL" id="DSUH01000066">
    <property type="protein sequence ID" value="HGU31795.1"/>
    <property type="molecule type" value="Genomic_DNA"/>
</dbReference>
<dbReference type="AlphaFoldDB" id="A0A7C4RMB0"/>
<feature type="domain" description="Polymerase nucleotidyl transferase" evidence="10">
    <location>
        <begin position="13"/>
        <end position="94"/>
    </location>
</feature>
<dbReference type="Gene3D" id="3.30.460.10">
    <property type="entry name" value="Beta Polymerase, domain 2"/>
    <property type="match status" value="1"/>
</dbReference>
<dbReference type="GO" id="GO:0046872">
    <property type="term" value="F:metal ion binding"/>
    <property type="evidence" value="ECO:0007669"/>
    <property type="project" value="UniProtKB-KW"/>
</dbReference>
<evidence type="ECO:0000256" key="1">
    <source>
        <dbReference type="ARBA" id="ARBA00001946"/>
    </source>
</evidence>
<keyword evidence="7" id="KW-0067">ATP-binding</keyword>
<evidence type="ECO:0000256" key="4">
    <source>
        <dbReference type="ARBA" id="ARBA00022695"/>
    </source>
</evidence>
<dbReference type="InterPro" id="IPR043519">
    <property type="entry name" value="NT_sf"/>
</dbReference>
<reference evidence="11" key="1">
    <citation type="journal article" date="2020" name="mSystems">
        <title>Genome- and Community-Level Interaction Insights into Carbon Utilization and Element Cycling Functions of Hydrothermarchaeota in Hydrothermal Sediment.</title>
        <authorList>
            <person name="Zhou Z."/>
            <person name="Liu Y."/>
            <person name="Xu W."/>
            <person name="Pan J."/>
            <person name="Luo Z.H."/>
            <person name="Li M."/>
        </authorList>
    </citation>
    <scope>NUCLEOTIDE SEQUENCE [LARGE SCALE GENOMIC DNA]</scope>
    <source>
        <strain evidence="11">SpSt-477</strain>
    </source>
</reference>
<protein>
    <submittedName>
        <fullName evidence="11">Nucleotidyltransferase</fullName>
    </submittedName>
</protein>
<proteinExistence type="inferred from homology"/>
<evidence type="ECO:0000256" key="6">
    <source>
        <dbReference type="ARBA" id="ARBA00022741"/>
    </source>
</evidence>
<dbReference type="SUPFAM" id="SSF81301">
    <property type="entry name" value="Nucleotidyltransferase"/>
    <property type="match status" value="1"/>
</dbReference>
<sequence length="111" mass="12946">MNDLNTLPMAEITKFCQRWKIREAALFGSVLRADFKPDSDIDILVTFDDDADWSLLDHMRMQQELQAILQRDIDLVTKRAVENSRNWLRRQEILSTASIIFPECKAAYGTR</sequence>
<dbReference type="PANTHER" id="PTHR33571">
    <property type="entry name" value="SSL8005 PROTEIN"/>
    <property type="match status" value="1"/>
</dbReference>
<name>A0A7C4RMB0_9BACT</name>
<comment type="caution">
    <text evidence="11">The sequence shown here is derived from an EMBL/GenBank/DDBJ whole genome shotgun (WGS) entry which is preliminary data.</text>
</comment>
<keyword evidence="2" id="KW-1277">Toxin-antitoxin system</keyword>
<keyword evidence="5" id="KW-0479">Metal-binding</keyword>
<dbReference type="InterPro" id="IPR052038">
    <property type="entry name" value="Type-VII_TA_antitoxin"/>
</dbReference>
<keyword evidence="6" id="KW-0547">Nucleotide-binding</keyword>
<evidence type="ECO:0000313" key="11">
    <source>
        <dbReference type="EMBL" id="HGU31795.1"/>
    </source>
</evidence>
<evidence type="ECO:0000256" key="5">
    <source>
        <dbReference type="ARBA" id="ARBA00022723"/>
    </source>
</evidence>
<evidence type="ECO:0000256" key="3">
    <source>
        <dbReference type="ARBA" id="ARBA00022679"/>
    </source>
</evidence>
<dbReference type="InterPro" id="IPR002934">
    <property type="entry name" value="Polymerase_NTP_transf_dom"/>
</dbReference>